<gene>
    <name evidence="3" type="ORF">EYC80_005749</name>
</gene>
<evidence type="ECO:0000313" key="3">
    <source>
        <dbReference type="EMBL" id="KAB8302315.1"/>
    </source>
</evidence>
<dbReference type="InterPro" id="IPR019180">
    <property type="entry name" value="Oxidoreductase-like_N"/>
</dbReference>
<evidence type="ECO:0000259" key="2">
    <source>
        <dbReference type="Pfam" id="PF09791"/>
    </source>
</evidence>
<reference evidence="3 4" key="1">
    <citation type="submission" date="2019-06" db="EMBL/GenBank/DDBJ databases">
        <title>Genome Sequence of the Brown Rot Fungal Pathogen Monilinia laxa.</title>
        <authorList>
            <person name="De Miccolis Angelini R.M."/>
            <person name="Landi L."/>
            <person name="Abate D."/>
            <person name="Pollastro S."/>
            <person name="Romanazzi G."/>
            <person name="Faretra F."/>
        </authorList>
    </citation>
    <scope>NUCLEOTIDE SEQUENCE [LARGE SCALE GENOMIC DNA]</scope>
    <source>
        <strain evidence="3 4">Mlax316</strain>
    </source>
</reference>
<dbReference type="PANTHER" id="PTHR21193">
    <property type="entry name" value="OXIDOREDUCTASE-LIKE DOMAIN-CONTAINING PROTEIN 1"/>
    <property type="match status" value="1"/>
</dbReference>
<feature type="compositionally biased region" description="Low complexity" evidence="1">
    <location>
        <begin position="83"/>
        <end position="93"/>
    </location>
</feature>
<accession>A0A5N6KF67</accession>
<dbReference type="Pfam" id="PF09791">
    <property type="entry name" value="Oxidored-like"/>
    <property type="match status" value="1"/>
</dbReference>
<dbReference type="Proteomes" id="UP000326757">
    <property type="component" value="Unassembled WGS sequence"/>
</dbReference>
<comment type="caution">
    <text evidence="3">The sequence shown here is derived from an EMBL/GenBank/DDBJ whole genome shotgun (WGS) entry which is preliminary data.</text>
</comment>
<feature type="compositionally biased region" description="Basic and acidic residues" evidence="1">
    <location>
        <begin position="1"/>
        <end position="10"/>
    </location>
</feature>
<organism evidence="3 4">
    <name type="scientific">Monilinia laxa</name>
    <name type="common">Brown rot fungus</name>
    <name type="synonym">Sclerotinia laxa</name>
    <dbReference type="NCBI Taxonomy" id="61186"/>
    <lineage>
        <taxon>Eukaryota</taxon>
        <taxon>Fungi</taxon>
        <taxon>Dikarya</taxon>
        <taxon>Ascomycota</taxon>
        <taxon>Pezizomycotina</taxon>
        <taxon>Leotiomycetes</taxon>
        <taxon>Helotiales</taxon>
        <taxon>Sclerotiniaceae</taxon>
        <taxon>Monilinia</taxon>
    </lineage>
</organism>
<evidence type="ECO:0000313" key="4">
    <source>
        <dbReference type="Proteomes" id="UP000326757"/>
    </source>
</evidence>
<sequence>MTHKKMEPRTLLRLSQRLKLPPSIRHLPSFARHESTSKKPAPSTHQANPIGDYYAMLLSSSSPEISSRAPTTASPSNPPITPSPSSETSSDPEASILFSSRLSSPLERRSEILRKSQRIAGILVPPRPEEPDNCCMSGCVNCVWDRYRDEIEEWAAAKKEADRALKKERRKESTGDLAQAATSMDDDGGGSEGNWDLGGEGNGEGNDLFEGLPVGIRAFMAQEKKLKEKHLREGTVG</sequence>
<protein>
    <recommendedName>
        <fullName evidence="2">Oxidoreductase-like domain-containing protein</fullName>
    </recommendedName>
</protein>
<evidence type="ECO:0000256" key="1">
    <source>
        <dbReference type="SAM" id="MobiDB-lite"/>
    </source>
</evidence>
<dbReference type="AlphaFoldDB" id="A0A5N6KF67"/>
<feature type="compositionally biased region" description="Gly residues" evidence="1">
    <location>
        <begin position="190"/>
        <end position="204"/>
    </location>
</feature>
<feature type="compositionally biased region" description="Low complexity" evidence="1">
    <location>
        <begin position="59"/>
        <end position="75"/>
    </location>
</feature>
<dbReference type="OrthoDB" id="10064411at2759"/>
<feature type="domain" description="Oxidoreductase-like" evidence="2">
    <location>
        <begin position="119"/>
        <end position="162"/>
    </location>
</feature>
<dbReference type="PANTHER" id="PTHR21193:SF3">
    <property type="entry name" value="OXIDOREDUCTASE-LIKE DOMAIN-CONTAINING PROTEIN 1"/>
    <property type="match status" value="1"/>
</dbReference>
<dbReference type="EMBL" id="VIGI01000003">
    <property type="protein sequence ID" value="KAB8302315.1"/>
    <property type="molecule type" value="Genomic_DNA"/>
</dbReference>
<feature type="region of interest" description="Disordered" evidence="1">
    <location>
        <begin position="166"/>
        <end position="209"/>
    </location>
</feature>
<dbReference type="InterPro" id="IPR039251">
    <property type="entry name" value="OXLD1"/>
</dbReference>
<name>A0A5N6KF67_MONLA</name>
<proteinExistence type="predicted"/>
<keyword evidence="4" id="KW-1185">Reference proteome</keyword>
<feature type="region of interest" description="Disordered" evidence="1">
    <location>
        <begin position="1"/>
        <end position="93"/>
    </location>
</feature>
<dbReference type="GO" id="GO:0005739">
    <property type="term" value="C:mitochondrion"/>
    <property type="evidence" value="ECO:0007669"/>
    <property type="project" value="TreeGrafter"/>
</dbReference>